<dbReference type="InterPro" id="IPR010640">
    <property type="entry name" value="Low_temperature_requirement_A"/>
</dbReference>
<keyword evidence="2" id="KW-1133">Transmembrane helix</keyword>
<dbReference type="EMBL" id="JAGTXO010000016">
    <property type="protein sequence ID" value="KAG8463372.1"/>
    <property type="molecule type" value="Genomic_DNA"/>
</dbReference>
<dbReference type="AlphaFoldDB" id="A0A8J6C6A2"/>
<organism evidence="3 4">
    <name type="scientific">Diacronema lutheri</name>
    <name type="common">Unicellular marine alga</name>
    <name type="synonym">Monochrysis lutheri</name>
    <dbReference type="NCBI Taxonomy" id="2081491"/>
    <lineage>
        <taxon>Eukaryota</taxon>
        <taxon>Haptista</taxon>
        <taxon>Haptophyta</taxon>
        <taxon>Pavlovophyceae</taxon>
        <taxon>Pavlovales</taxon>
        <taxon>Pavlovaceae</taxon>
        <taxon>Diacronema</taxon>
    </lineage>
</organism>
<name>A0A8J6C6A2_DIALT</name>
<evidence type="ECO:0000256" key="1">
    <source>
        <dbReference type="SAM" id="MobiDB-lite"/>
    </source>
</evidence>
<comment type="caution">
    <text evidence="3">The sequence shown here is derived from an EMBL/GenBank/DDBJ whole genome shotgun (WGS) entry which is preliminary data.</text>
</comment>
<feature type="region of interest" description="Disordered" evidence="1">
    <location>
        <begin position="276"/>
        <end position="296"/>
    </location>
</feature>
<keyword evidence="4" id="KW-1185">Reference proteome</keyword>
<protein>
    <submittedName>
        <fullName evidence="3">Uncharacterized protein</fullName>
    </submittedName>
</protein>
<feature type="compositionally biased region" description="Low complexity" evidence="1">
    <location>
        <begin position="571"/>
        <end position="582"/>
    </location>
</feature>
<proteinExistence type="predicted"/>
<evidence type="ECO:0000256" key="2">
    <source>
        <dbReference type="SAM" id="Phobius"/>
    </source>
</evidence>
<dbReference type="Pfam" id="PF06772">
    <property type="entry name" value="LtrA"/>
    <property type="match status" value="1"/>
</dbReference>
<evidence type="ECO:0000313" key="4">
    <source>
        <dbReference type="Proteomes" id="UP000751190"/>
    </source>
</evidence>
<keyword evidence="2" id="KW-0812">Transmembrane</keyword>
<reference evidence="3" key="1">
    <citation type="submission" date="2021-05" db="EMBL/GenBank/DDBJ databases">
        <title>The genome of the haptophyte Pavlova lutheri (Diacronema luteri, Pavlovales) - a model for lipid biosynthesis in eukaryotic algae.</title>
        <authorList>
            <person name="Hulatt C.J."/>
            <person name="Posewitz M.C."/>
        </authorList>
    </citation>
    <scope>NUCLEOTIDE SEQUENCE</scope>
    <source>
        <strain evidence="3">NIVA-4/92</strain>
    </source>
</reference>
<feature type="transmembrane region" description="Helical" evidence="2">
    <location>
        <begin position="451"/>
        <end position="472"/>
    </location>
</feature>
<gene>
    <name evidence="3" type="ORF">KFE25_004883</name>
</gene>
<dbReference type="Proteomes" id="UP000751190">
    <property type="component" value="Unassembled WGS sequence"/>
</dbReference>
<feature type="transmembrane region" description="Helical" evidence="2">
    <location>
        <begin position="410"/>
        <end position="430"/>
    </location>
</feature>
<feature type="transmembrane region" description="Helical" evidence="2">
    <location>
        <begin position="208"/>
        <end position="232"/>
    </location>
</feature>
<feature type="transmembrane region" description="Helical" evidence="2">
    <location>
        <begin position="478"/>
        <end position="496"/>
    </location>
</feature>
<feature type="transmembrane region" description="Helical" evidence="2">
    <location>
        <begin position="378"/>
        <end position="398"/>
    </location>
</feature>
<keyword evidence="2" id="KW-0472">Membrane</keyword>
<dbReference type="OrthoDB" id="191995at2759"/>
<accession>A0A8J6C6A2</accession>
<feature type="region of interest" description="Disordered" evidence="1">
    <location>
        <begin position="556"/>
        <end position="599"/>
    </location>
</feature>
<sequence>MGGSQPTDDDHTVARHEASKHLQHQTDVYLGGWYWPARRLLRWGEVQHAKHAEWQDLFHDLIMVAAAFQLGAYLKANLTAREGALGLIAMGLTSLGSWSMLLGYRARYVALSPAHRLLDALEGLLVASAQHNIVQDLREFERLHMYAFLACTIAQRLLALGRRLELALAHPHERYASVRTTNVKEIFRIGAEVAVLAGGFGARSAVPLFAVLIGAWALPLLLLYLPVGMGWLERSSMVPLHVEFTMTRLGELVMLMLGEGVLSLVVSRSTVALGERGSGGGGGNGDGGGYGGGAHDGDGAHRRTLAEAAGADDEARRAGGGAGACGAACIDDLIKSSISFASSFLMLTALMYLYYRANPTGHGTRHHHAMRRDATRGIAWNTSHAFLSVGLIALGVALKAIHPYAAQPVPSAYVMLLAISGAVTLPTICVQQLLHPGIGAFVRAPSRAVRCALWLGKMGLSYAMLLMLLLPASTEGCVYLAWACALAGASAACVLVEKAPHVEAAMWAHIDAVEATRSAAAIGPAPAPAAVGAKASETDGDGDGGAVASLATTHATVRAPRPLKERALDLSQHASSSSASESSDSHGSKPCVQSAACVG</sequence>
<feature type="compositionally biased region" description="Gly residues" evidence="1">
    <location>
        <begin position="276"/>
        <end position="294"/>
    </location>
</feature>
<evidence type="ECO:0000313" key="3">
    <source>
        <dbReference type="EMBL" id="KAG8463372.1"/>
    </source>
</evidence>
<feature type="transmembrane region" description="Helical" evidence="2">
    <location>
        <begin position="83"/>
        <end position="104"/>
    </location>
</feature>
<feature type="transmembrane region" description="Helical" evidence="2">
    <location>
        <begin position="338"/>
        <end position="357"/>
    </location>
</feature>